<dbReference type="OrthoDB" id="5876102at2"/>
<accession>A0A1G8DJ52</accession>
<dbReference type="Proteomes" id="UP000198854">
    <property type="component" value="Unassembled WGS sequence"/>
</dbReference>
<name>A0A1G8DJ52_9VIBR</name>
<gene>
    <name evidence="2" type="ORF">SAMN04488136_12021</name>
</gene>
<keyword evidence="1" id="KW-0175">Coiled coil</keyword>
<sequence>MAEQNIGQILQAFNSIESKLTEQSGTIKELLAKVNALEGQNKQLVQLVYKLQSPAAPAVDQFEHEQHEFQDTVNQRLRSIEDQSKKTMELIKASGGSKKRAWP</sequence>
<dbReference type="EMBL" id="FNDD01000020">
    <property type="protein sequence ID" value="SDH57703.1"/>
    <property type="molecule type" value="Genomic_DNA"/>
</dbReference>
<organism evidence="2 3">
    <name type="scientific">Vibrio xiamenensis</name>
    <dbReference type="NCBI Taxonomy" id="861298"/>
    <lineage>
        <taxon>Bacteria</taxon>
        <taxon>Pseudomonadati</taxon>
        <taxon>Pseudomonadota</taxon>
        <taxon>Gammaproteobacteria</taxon>
        <taxon>Vibrionales</taxon>
        <taxon>Vibrionaceae</taxon>
        <taxon>Vibrio</taxon>
    </lineage>
</organism>
<dbReference type="AlphaFoldDB" id="A0A1G8DJ52"/>
<evidence type="ECO:0000313" key="2">
    <source>
        <dbReference type="EMBL" id="SDH57703.1"/>
    </source>
</evidence>
<proteinExistence type="predicted"/>
<reference evidence="2 3" key="1">
    <citation type="submission" date="2016-10" db="EMBL/GenBank/DDBJ databases">
        <authorList>
            <person name="de Groot N.N."/>
        </authorList>
    </citation>
    <scope>NUCLEOTIDE SEQUENCE [LARGE SCALE GENOMIC DNA]</scope>
    <source>
        <strain evidence="2 3">CGMCC 1.10228</strain>
    </source>
</reference>
<protein>
    <submittedName>
        <fullName evidence="2">Uncharacterized protein</fullName>
    </submittedName>
</protein>
<keyword evidence="3" id="KW-1185">Reference proteome</keyword>
<evidence type="ECO:0000313" key="3">
    <source>
        <dbReference type="Proteomes" id="UP000198854"/>
    </source>
</evidence>
<feature type="coiled-coil region" evidence="1">
    <location>
        <begin position="20"/>
        <end position="47"/>
    </location>
</feature>
<dbReference type="STRING" id="861298.SAMN04488136_12021"/>
<dbReference type="RefSeq" id="WP_093275991.1">
    <property type="nucleotide sequence ID" value="NZ_FNDD01000020.1"/>
</dbReference>
<evidence type="ECO:0000256" key="1">
    <source>
        <dbReference type="SAM" id="Coils"/>
    </source>
</evidence>